<dbReference type="AlphaFoldDB" id="A0A4Y2BQX6"/>
<evidence type="ECO:0000313" key="2">
    <source>
        <dbReference type="Proteomes" id="UP000499080"/>
    </source>
</evidence>
<name>A0A4Y2BQX6_ARAVE</name>
<dbReference type="Gene3D" id="3.30.420.10">
    <property type="entry name" value="Ribonuclease H-like superfamily/Ribonuclease H"/>
    <property type="match status" value="1"/>
</dbReference>
<sequence length="87" mass="10228">MAYRLTLRDQYRQCFMTTLEIIGYFREVFCLPPHSPDLNPCDFWLWVFLKNHVCGGSMRTLPELKTSITRNVAELIEKSFALLLNTL</sequence>
<dbReference type="InterPro" id="IPR036397">
    <property type="entry name" value="RNaseH_sf"/>
</dbReference>
<dbReference type="Proteomes" id="UP000499080">
    <property type="component" value="Unassembled WGS sequence"/>
</dbReference>
<keyword evidence="2" id="KW-1185">Reference proteome</keyword>
<proteinExistence type="predicted"/>
<dbReference type="EMBL" id="BGPR01000095">
    <property type="protein sequence ID" value="GBL93676.1"/>
    <property type="molecule type" value="Genomic_DNA"/>
</dbReference>
<evidence type="ECO:0008006" key="3">
    <source>
        <dbReference type="Google" id="ProtNLM"/>
    </source>
</evidence>
<protein>
    <recommendedName>
        <fullName evidence="3">Tc1-like transposase DDE domain-containing protein</fullName>
    </recommendedName>
</protein>
<dbReference type="OrthoDB" id="6436543at2759"/>
<dbReference type="GO" id="GO:0003676">
    <property type="term" value="F:nucleic acid binding"/>
    <property type="evidence" value="ECO:0007669"/>
    <property type="project" value="InterPro"/>
</dbReference>
<gene>
    <name evidence="1" type="ORF">AVEN_25661_1</name>
</gene>
<evidence type="ECO:0000313" key="1">
    <source>
        <dbReference type="EMBL" id="GBL93676.1"/>
    </source>
</evidence>
<organism evidence="1 2">
    <name type="scientific">Araneus ventricosus</name>
    <name type="common">Orbweaver spider</name>
    <name type="synonym">Epeira ventricosa</name>
    <dbReference type="NCBI Taxonomy" id="182803"/>
    <lineage>
        <taxon>Eukaryota</taxon>
        <taxon>Metazoa</taxon>
        <taxon>Ecdysozoa</taxon>
        <taxon>Arthropoda</taxon>
        <taxon>Chelicerata</taxon>
        <taxon>Arachnida</taxon>
        <taxon>Araneae</taxon>
        <taxon>Araneomorphae</taxon>
        <taxon>Entelegynae</taxon>
        <taxon>Araneoidea</taxon>
        <taxon>Araneidae</taxon>
        <taxon>Araneus</taxon>
    </lineage>
</organism>
<comment type="caution">
    <text evidence="1">The sequence shown here is derived from an EMBL/GenBank/DDBJ whole genome shotgun (WGS) entry which is preliminary data.</text>
</comment>
<accession>A0A4Y2BQX6</accession>
<reference evidence="1 2" key="1">
    <citation type="journal article" date="2019" name="Sci. Rep.">
        <title>Orb-weaving spider Araneus ventricosus genome elucidates the spidroin gene catalogue.</title>
        <authorList>
            <person name="Kono N."/>
            <person name="Nakamura H."/>
            <person name="Ohtoshi R."/>
            <person name="Moran D.A.P."/>
            <person name="Shinohara A."/>
            <person name="Yoshida Y."/>
            <person name="Fujiwara M."/>
            <person name="Mori M."/>
            <person name="Tomita M."/>
            <person name="Arakawa K."/>
        </authorList>
    </citation>
    <scope>NUCLEOTIDE SEQUENCE [LARGE SCALE GENOMIC DNA]</scope>
</reference>